<dbReference type="EMBL" id="JAQQLF010000002">
    <property type="protein sequence ID" value="MDC7716062.1"/>
    <property type="molecule type" value="Genomic_DNA"/>
</dbReference>
<evidence type="ECO:0008006" key="4">
    <source>
        <dbReference type="Google" id="ProtNLM"/>
    </source>
</evidence>
<dbReference type="PROSITE" id="PS51257">
    <property type="entry name" value="PROKAR_LIPOPROTEIN"/>
    <property type="match status" value="1"/>
</dbReference>
<reference evidence="2 3" key="1">
    <citation type="submission" date="2023-01" db="EMBL/GenBank/DDBJ databases">
        <title>Novel species of the genus Vogesella isolated from rivers.</title>
        <authorList>
            <person name="Lu H."/>
        </authorList>
    </citation>
    <scope>NUCLEOTIDE SEQUENCE [LARGE SCALE GENOMIC DNA]</scope>
    <source>
        <strain evidence="2 3">DC21W</strain>
    </source>
</reference>
<feature type="chain" id="PRO_5046980494" description="Lipoprotein" evidence="1">
    <location>
        <begin position="20"/>
        <end position="137"/>
    </location>
</feature>
<keyword evidence="1" id="KW-0732">Signal</keyword>
<keyword evidence="3" id="KW-1185">Reference proteome</keyword>
<proteinExistence type="predicted"/>
<comment type="caution">
    <text evidence="2">The sequence shown here is derived from an EMBL/GenBank/DDBJ whole genome shotgun (WGS) entry which is preliminary data.</text>
</comment>
<evidence type="ECO:0000313" key="3">
    <source>
        <dbReference type="Proteomes" id="UP001219956"/>
    </source>
</evidence>
<dbReference type="Proteomes" id="UP001219956">
    <property type="component" value="Unassembled WGS sequence"/>
</dbReference>
<name>A0ABT5IU28_9NEIS</name>
<organism evidence="2 3">
    <name type="scientific">Vogesella aquatica</name>
    <dbReference type="NCBI Taxonomy" id="2984206"/>
    <lineage>
        <taxon>Bacteria</taxon>
        <taxon>Pseudomonadati</taxon>
        <taxon>Pseudomonadota</taxon>
        <taxon>Betaproteobacteria</taxon>
        <taxon>Neisseriales</taxon>
        <taxon>Chromobacteriaceae</taxon>
        <taxon>Vogesella</taxon>
    </lineage>
</organism>
<gene>
    <name evidence="2" type="ORF">PQU95_02345</name>
</gene>
<dbReference type="RefSeq" id="WP_272750505.1">
    <property type="nucleotide sequence ID" value="NZ_JAQQLF010000002.1"/>
</dbReference>
<sequence length="137" mass="15538">MKRLLLILSLLWLAGCATLQELGGGNAAADTLMREAQLLAPRVGKGELTRVQVADKLDALRQQQVGRNAVDDDVFRTYRRIAQQRDAGQVDSARAQKQMEDRLEMWQRRWPALQDKPANPAFTQFLLKLYSLPPLPR</sequence>
<evidence type="ECO:0000256" key="1">
    <source>
        <dbReference type="SAM" id="SignalP"/>
    </source>
</evidence>
<protein>
    <recommendedName>
        <fullName evidence="4">Lipoprotein</fullName>
    </recommendedName>
</protein>
<evidence type="ECO:0000313" key="2">
    <source>
        <dbReference type="EMBL" id="MDC7716062.1"/>
    </source>
</evidence>
<feature type="signal peptide" evidence="1">
    <location>
        <begin position="1"/>
        <end position="19"/>
    </location>
</feature>
<accession>A0ABT5IU28</accession>